<protein>
    <submittedName>
        <fullName evidence="3">Sialidase</fullName>
    </submittedName>
</protein>
<feature type="region of interest" description="Disordered" evidence="1">
    <location>
        <begin position="211"/>
        <end position="230"/>
    </location>
</feature>
<dbReference type="Pfam" id="PF13088">
    <property type="entry name" value="BNR_2"/>
    <property type="match status" value="1"/>
</dbReference>
<sequence>MESFSFSPSSRGRPLTMDVSIRSARSSSSPTVTSKTLEVQVYEEEVEADEADDQERLDDPLISRRSRSPPVPPPVSCDVDRDPPYDDSASDSNSDYGFLGSPTPLRSRPHGSRYRYCHRTTTAGSDGLFPAYPYHLYDLSSRSSPSQYHYPDPDAQHKEMFSLIHNPRTFLRFIFGIVFLMCFLTNMVSGGPLAQHLRDAFHHRPWAHEDLRRDAAQSQSQSPPPQGGGVIRVAAAPIQIDPAGVYIRASPLYDSNGHPDTSRIIAGYAATSGPDRVLRVSLSTDSGASWSRLGEVTRRPSDGTSDLDNAMPLALPSGRILFAFRNHSLAPSPTGFSYTHYRLTVCSSSDGGLTWSFLSHIDERPASASASPSDKNGLWEPFLRLAADGRTIQAYYSSENSASSQDNLMRFSTDQGKTWSDPPILVSNNKNSRDGMTGVSPFFSSSSSPCKQNELICVFETTSPHDGTFSIARVLSHDDGLTWSDRQTVYVAKDKKWAGAPQVYLVGDTLVTSFLTNEGTDLRKIDGAYTKLVTSRDQGKTWTETGQAETVAGVGSHWPGLFSLNETHFLALYSTDEMGAVGHLLSVSSSSS</sequence>
<keyword evidence="4" id="KW-1185">Reference proteome</keyword>
<dbReference type="AlphaFoldDB" id="A0AAE0JH69"/>
<reference evidence="3" key="2">
    <citation type="submission" date="2023-06" db="EMBL/GenBank/DDBJ databases">
        <authorList>
            <consortium name="Lawrence Berkeley National Laboratory"/>
            <person name="Haridas S."/>
            <person name="Hensen N."/>
            <person name="Bonometti L."/>
            <person name="Westerberg I."/>
            <person name="Brannstrom I.O."/>
            <person name="Guillou S."/>
            <person name="Cros-Aarteil S."/>
            <person name="Calhoun S."/>
            <person name="Kuo A."/>
            <person name="Mondo S."/>
            <person name="Pangilinan J."/>
            <person name="Riley R."/>
            <person name="Labutti K."/>
            <person name="Andreopoulos B."/>
            <person name="Lipzen A."/>
            <person name="Chen C."/>
            <person name="Yanf M."/>
            <person name="Daum C."/>
            <person name="Ng V."/>
            <person name="Clum A."/>
            <person name="Steindorff A."/>
            <person name="Ohm R."/>
            <person name="Martin F."/>
            <person name="Silar P."/>
            <person name="Natvig D."/>
            <person name="Lalanne C."/>
            <person name="Gautier V."/>
            <person name="Ament-Velasquez S.L."/>
            <person name="Kruys A."/>
            <person name="Hutchinson M.I."/>
            <person name="Powell A.J."/>
            <person name="Barry K."/>
            <person name="Miller A.N."/>
            <person name="Grigoriev I.V."/>
            <person name="Debuchy R."/>
            <person name="Gladieux P."/>
            <person name="Thoren M.H."/>
            <person name="Johannesson H."/>
        </authorList>
    </citation>
    <scope>NUCLEOTIDE SEQUENCE</scope>
    <source>
        <strain evidence="3">CBS 560.94</strain>
    </source>
</reference>
<evidence type="ECO:0000313" key="4">
    <source>
        <dbReference type="Proteomes" id="UP001278500"/>
    </source>
</evidence>
<dbReference type="EMBL" id="JAUEPP010000003">
    <property type="protein sequence ID" value="KAK3347444.1"/>
    <property type="molecule type" value="Genomic_DNA"/>
</dbReference>
<gene>
    <name evidence="3" type="ORF">B0H65DRAFT_521469</name>
</gene>
<evidence type="ECO:0000313" key="3">
    <source>
        <dbReference type="EMBL" id="KAK3347444.1"/>
    </source>
</evidence>
<dbReference type="SUPFAM" id="SSF50939">
    <property type="entry name" value="Sialidases"/>
    <property type="match status" value="2"/>
</dbReference>
<feature type="compositionally biased region" description="Low complexity" evidence="1">
    <location>
        <begin position="1"/>
        <end position="40"/>
    </location>
</feature>
<dbReference type="Proteomes" id="UP001278500">
    <property type="component" value="Unassembled WGS sequence"/>
</dbReference>
<name>A0AAE0JH69_9PEZI</name>
<comment type="caution">
    <text evidence="3">The sequence shown here is derived from an EMBL/GenBank/DDBJ whole genome shotgun (WGS) entry which is preliminary data.</text>
</comment>
<dbReference type="InterPro" id="IPR011040">
    <property type="entry name" value="Sialidase"/>
</dbReference>
<feature type="domain" description="Sialidase" evidence="2">
    <location>
        <begin position="280"/>
        <end position="435"/>
    </location>
</feature>
<dbReference type="PANTHER" id="PTHR38792:SF3">
    <property type="entry name" value="BNR_ASP-BOX REPEAT DOMAIN PROTEIN (AFU_ORTHOLOGUE AFUA_7G06430)-RELATED"/>
    <property type="match status" value="1"/>
</dbReference>
<evidence type="ECO:0000256" key="1">
    <source>
        <dbReference type="SAM" id="MobiDB-lite"/>
    </source>
</evidence>
<organism evidence="3 4">
    <name type="scientific">Neurospora tetraspora</name>
    <dbReference type="NCBI Taxonomy" id="94610"/>
    <lineage>
        <taxon>Eukaryota</taxon>
        <taxon>Fungi</taxon>
        <taxon>Dikarya</taxon>
        <taxon>Ascomycota</taxon>
        <taxon>Pezizomycotina</taxon>
        <taxon>Sordariomycetes</taxon>
        <taxon>Sordariomycetidae</taxon>
        <taxon>Sordariales</taxon>
        <taxon>Sordariaceae</taxon>
        <taxon>Neurospora</taxon>
    </lineage>
</organism>
<dbReference type="InterPro" id="IPR036278">
    <property type="entry name" value="Sialidase_sf"/>
</dbReference>
<feature type="compositionally biased region" description="Low complexity" evidence="1">
    <location>
        <begin position="86"/>
        <end position="96"/>
    </location>
</feature>
<accession>A0AAE0JH69</accession>
<proteinExistence type="predicted"/>
<dbReference type="PANTHER" id="PTHR38792">
    <property type="entry name" value="BNR/ASP-BOX REPEAT DOMAIN PROTEIN (AFU_ORTHOLOGUE AFUA_7G06430)-RELATED"/>
    <property type="match status" value="1"/>
</dbReference>
<feature type="region of interest" description="Disordered" evidence="1">
    <location>
        <begin position="1"/>
        <end position="112"/>
    </location>
</feature>
<dbReference type="Gene3D" id="2.120.10.10">
    <property type="match status" value="1"/>
</dbReference>
<dbReference type="GeneID" id="87865905"/>
<evidence type="ECO:0000259" key="2">
    <source>
        <dbReference type="Pfam" id="PF13088"/>
    </source>
</evidence>
<feature type="compositionally biased region" description="Acidic residues" evidence="1">
    <location>
        <begin position="41"/>
        <end position="56"/>
    </location>
</feature>
<reference evidence="3" key="1">
    <citation type="journal article" date="2023" name="Mol. Phylogenet. Evol.">
        <title>Genome-scale phylogeny and comparative genomics of the fungal order Sordariales.</title>
        <authorList>
            <person name="Hensen N."/>
            <person name="Bonometti L."/>
            <person name="Westerberg I."/>
            <person name="Brannstrom I.O."/>
            <person name="Guillou S."/>
            <person name="Cros-Aarteil S."/>
            <person name="Calhoun S."/>
            <person name="Haridas S."/>
            <person name="Kuo A."/>
            <person name="Mondo S."/>
            <person name="Pangilinan J."/>
            <person name="Riley R."/>
            <person name="LaButti K."/>
            <person name="Andreopoulos B."/>
            <person name="Lipzen A."/>
            <person name="Chen C."/>
            <person name="Yan M."/>
            <person name="Daum C."/>
            <person name="Ng V."/>
            <person name="Clum A."/>
            <person name="Steindorff A."/>
            <person name="Ohm R.A."/>
            <person name="Martin F."/>
            <person name="Silar P."/>
            <person name="Natvig D.O."/>
            <person name="Lalanne C."/>
            <person name="Gautier V."/>
            <person name="Ament-Velasquez S.L."/>
            <person name="Kruys A."/>
            <person name="Hutchinson M.I."/>
            <person name="Powell A.J."/>
            <person name="Barry K."/>
            <person name="Miller A.N."/>
            <person name="Grigoriev I.V."/>
            <person name="Debuchy R."/>
            <person name="Gladieux P."/>
            <person name="Hiltunen Thoren M."/>
            <person name="Johannesson H."/>
        </authorList>
    </citation>
    <scope>NUCLEOTIDE SEQUENCE</scope>
    <source>
        <strain evidence="3">CBS 560.94</strain>
    </source>
</reference>
<dbReference type="CDD" id="cd15482">
    <property type="entry name" value="Sialidase_non-viral"/>
    <property type="match status" value="1"/>
</dbReference>
<dbReference type="RefSeq" id="XP_062682526.1">
    <property type="nucleotide sequence ID" value="XM_062828751.1"/>
</dbReference>